<proteinExistence type="predicted"/>
<dbReference type="Proteomes" id="UP000026962">
    <property type="component" value="Chromosome 11"/>
</dbReference>
<reference evidence="1" key="2">
    <citation type="submission" date="2018-05" db="EMBL/GenBank/DDBJ databases">
        <title>OpunRS2 (Oryza punctata Reference Sequence Version 2).</title>
        <authorList>
            <person name="Zhang J."/>
            <person name="Kudrna D."/>
            <person name="Lee S."/>
            <person name="Talag J."/>
            <person name="Welchert J."/>
            <person name="Wing R.A."/>
        </authorList>
    </citation>
    <scope>NUCLEOTIDE SEQUENCE [LARGE SCALE GENOMIC DNA]</scope>
</reference>
<reference evidence="1" key="1">
    <citation type="submission" date="2015-04" db="UniProtKB">
        <authorList>
            <consortium name="EnsemblPlants"/>
        </authorList>
    </citation>
    <scope>IDENTIFICATION</scope>
</reference>
<sequence>MAGNDEDAWDFFSQAPRQLPAFASDAFSQGSSVPDGSGAGLFFSGRGIGGLDLNSNADVQGYPDVPSFQQLLQSDEPAGQ</sequence>
<protein>
    <submittedName>
        <fullName evidence="1">Uncharacterized protein</fullName>
    </submittedName>
</protein>
<dbReference type="EnsemblPlants" id="OPUNC11G07210.1">
    <property type="protein sequence ID" value="OPUNC11G07210.1"/>
    <property type="gene ID" value="OPUNC11G07210"/>
</dbReference>
<dbReference type="AlphaFoldDB" id="A0A0E0ME11"/>
<evidence type="ECO:0000313" key="2">
    <source>
        <dbReference type="Proteomes" id="UP000026962"/>
    </source>
</evidence>
<dbReference type="HOGENOM" id="CLU_180335_0_0_1"/>
<evidence type="ECO:0000313" key="1">
    <source>
        <dbReference type="EnsemblPlants" id="OPUNC11G07210.1"/>
    </source>
</evidence>
<accession>A0A0E0ME11</accession>
<dbReference type="OMA" id="EDAWDFF"/>
<dbReference type="Gramene" id="OPUNC11G07210.1">
    <property type="protein sequence ID" value="OPUNC11G07210.1"/>
    <property type="gene ID" value="OPUNC11G07210"/>
</dbReference>
<name>A0A0E0ME11_ORYPU</name>
<keyword evidence="2" id="KW-1185">Reference proteome</keyword>
<organism evidence="1">
    <name type="scientific">Oryza punctata</name>
    <name type="common">Red rice</name>
    <dbReference type="NCBI Taxonomy" id="4537"/>
    <lineage>
        <taxon>Eukaryota</taxon>
        <taxon>Viridiplantae</taxon>
        <taxon>Streptophyta</taxon>
        <taxon>Embryophyta</taxon>
        <taxon>Tracheophyta</taxon>
        <taxon>Spermatophyta</taxon>
        <taxon>Magnoliopsida</taxon>
        <taxon>Liliopsida</taxon>
        <taxon>Poales</taxon>
        <taxon>Poaceae</taxon>
        <taxon>BOP clade</taxon>
        <taxon>Oryzoideae</taxon>
        <taxon>Oryzeae</taxon>
        <taxon>Oryzinae</taxon>
        <taxon>Oryza</taxon>
    </lineage>
</organism>